<name>A0ABQ8G6I9_9PEZI</name>
<comment type="pathway">
    <text evidence="1 8">Glycan metabolism; pectin degradation; 2-dehydro-3-deoxy-D-gluconate from pectin: step 1/5.</text>
</comment>
<dbReference type="InterPro" id="IPR000070">
    <property type="entry name" value="Pectinesterase_cat"/>
</dbReference>
<dbReference type="Gene3D" id="2.160.20.10">
    <property type="entry name" value="Single-stranded right-handed beta-helix, Pectin lyase-like"/>
    <property type="match status" value="1"/>
</dbReference>
<dbReference type="EMBL" id="JAGTJR010000019">
    <property type="protein sequence ID" value="KAH7045352.1"/>
    <property type="molecule type" value="Genomic_DNA"/>
</dbReference>
<gene>
    <name evidence="10" type="ORF">B0J12DRAFT_787262</name>
</gene>
<keyword evidence="4 8" id="KW-0378">Hydrolase</keyword>
<feature type="domain" description="Pectinesterase catalytic" evidence="9">
    <location>
        <begin position="58"/>
        <end position="325"/>
    </location>
</feature>
<comment type="catalytic activity">
    <reaction evidence="6 8">
        <text>[(1-&gt;4)-alpha-D-galacturonosyl methyl ester](n) + n H2O = [(1-&gt;4)-alpha-D-galacturonosyl](n) + n methanol + n H(+)</text>
        <dbReference type="Rhea" id="RHEA:22380"/>
        <dbReference type="Rhea" id="RHEA-COMP:14570"/>
        <dbReference type="Rhea" id="RHEA-COMP:14573"/>
        <dbReference type="ChEBI" id="CHEBI:15377"/>
        <dbReference type="ChEBI" id="CHEBI:15378"/>
        <dbReference type="ChEBI" id="CHEBI:17790"/>
        <dbReference type="ChEBI" id="CHEBI:140522"/>
        <dbReference type="ChEBI" id="CHEBI:140523"/>
        <dbReference type="EC" id="3.1.1.11"/>
    </reaction>
</comment>
<evidence type="ECO:0000256" key="3">
    <source>
        <dbReference type="ARBA" id="ARBA00013229"/>
    </source>
</evidence>
<evidence type="ECO:0000256" key="8">
    <source>
        <dbReference type="RuleBase" id="RU000589"/>
    </source>
</evidence>
<comment type="similarity">
    <text evidence="2">Belongs to the pectinesterase family.</text>
</comment>
<dbReference type="Pfam" id="PF01095">
    <property type="entry name" value="Pectinesterase"/>
    <property type="match status" value="1"/>
</dbReference>
<feature type="active site" evidence="7">
    <location>
        <position position="204"/>
    </location>
</feature>
<keyword evidence="5 8" id="KW-0063">Aspartyl esterase</keyword>
<dbReference type="InterPro" id="IPR011050">
    <property type="entry name" value="Pectin_lyase_fold/virulence"/>
</dbReference>
<evidence type="ECO:0000256" key="7">
    <source>
        <dbReference type="PROSITE-ProRule" id="PRU10040"/>
    </source>
</evidence>
<keyword evidence="8" id="KW-0961">Cell wall biogenesis/degradation</keyword>
<accession>A0ABQ8G6I9</accession>
<dbReference type="SUPFAM" id="SSF51126">
    <property type="entry name" value="Pectin lyase-like"/>
    <property type="match status" value="1"/>
</dbReference>
<dbReference type="Proteomes" id="UP000774617">
    <property type="component" value="Unassembled WGS sequence"/>
</dbReference>
<evidence type="ECO:0000256" key="6">
    <source>
        <dbReference type="ARBA" id="ARBA00047928"/>
    </source>
</evidence>
<reference evidence="10 11" key="1">
    <citation type="journal article" date="2021" name="Nat. Commun.">
        <title>Genetic determinants of endophytism in the Arabidopsis root mycobiome.</title>
        <authorList>
            <person name="Mesny F."/>
            <person name="Miyauchi S."/>
            <person name="Thiergart T."/>
            <person name="Pickel B."/>
            <person name="Atanasova L."/>
            <person name="Karlsson M."/>
            <person name="Huettel B."/>
            <person name="Barry K.W."/>
            <person name="Haridas S."/>
            <person name="Chen C."/>
            <person name="Bauer D."/>
            <person name="Andreopoulos W."/>
            <person name="Pangilinan J."/>
            <person name="LaButti K."/>
            <person name="Riley R."/>
            <person name="Lipzen A."/>
            <person name="Clum A."/>
            <person name="Drula E."/>
            <person name="Henrissat B."/>
            <person name="Kohler A."/>
            <person name="Grigoriev I.V."/>
            <person name="Martin F.M."/>
            <person name="Hacquard S."/>
        </authorList>
    </citation>
    <scope>NUCLEOTIDE SEQUENCE [LARGE SCALE GENOMIC DNA]</scope>
    <source>
        <strain evidence="10 11">MPI-SDFR-AT-0080</strain>
    </source>
</reference>
<dbReference type="PANTHER" id="PTHR31321:SF127">
    <property type="entry name" value="PECTINESTERASE"/>
    <property type="match status" value="1"/>
</dbReference>
<dbReference type="InterPro" id="IPR012334">
    <property type="entry name" value="Pectin_lyas_fold"/>
</dbReference>
<evidence type="ECO:0000259" key="9">
    <source>
        <dbReference type="Pfam" id="PF01095"/>
    </source>
</evidence>
<proteinExistence type="inferred from homology"/>
<evidence type="ECO:0000256" key="5">
    <source>
        <dbReference type="ARBA" id="ARBA00023085"/>
    </source>
</evidence>
<keyword evidence="11" id="KW-1185">Reference proteome</keyword>
<comment type="function">
    <text evidence="8">Involved in maceration and soft-rotting of plant tissue.</text>
</comment>
<evidence type="ECO:0000256" key="4">
    <source>
        <dbReference type="ARBA" id="ARBA00022801"/>
    </source>
</evidence>
<evidence type="ECO:0000313" key="11">
    <source>
        <dbReference type="Proteomes" id="UP000774617"/>
    </source>
</evidence>
<protein>
    <recommendedName>
        <fullName evidence="3 8">Pectinesterase</fullName>
        <ecNumber evidence="3 8">3.1.1.11</ecNumber>
    </recommendedName>
</protein>
<evidence type="ECO:0000313" key="10">
    <source>
        <dbReference type="EMBL" id="KAH7045352.1"/>
    </source>
</evidence>
<evidence type="ECO:0000256" key="2">
    <source>
        <dbReference type="ARBA" id="ARBA00008891"/>
    </source>
</evidence>
<sequence length="351" mass="37974">MYLSTSAFIVCLAAPKPLSLTTFIRLTMHSSSILFSLFGSTLALTSPPPGALTVGGSEGKFSTVQAAVDALQNTTARQSIFIYSGTYEEQVYIAKHNGPISIYGQASDDSSYHTNTVTLSFGLSQAFNLSNDLTATLRAHSPDFNLYNVNVENTYGKGSQAVAVSAYGTEQAYYGCKLTGFQDTLLTQRGRHYFVNTYIEGATDFIFGQYSAAWFENCDLRVPTAKQGWVTASGRNTTNDGWYVINGGSVQAAPGQNVTAGAYFLGRPWRSFARAVFQNVYLSEVINPAGWAIWSTSTPNTGNVTFAEYNNTGPGASNGTRASFSQQLAEPVDITEVLGSNYTLWIDPKFL</sequence>
<dbReference type="PROSITE" id="PS00503">
    <property type="entry name" value="PECTINESTERASE_2"/>
    <property type="match status" value="1"/>
</dbReference>
<evidence type="ECO:0000256" key="1">
    <source>
        <dbReference type="ARBA" id="ARBA00005184"/>
    </source>
</evidence>
<keyword evidence="8" id="KW-0964">Secreted</keyword>
<comment type="caution">
    <text evidence="10">The sequence shown here is derived from an EMBL/GenBank/DDBJ whole genome shotgun (WGS) entry which is preliminary data.</text>
</comment>
<dbReference type="PANTHER" id="PTHR31321">
    <property type="entry name" value="ACYL-COA THIOESTER HYDROLASE YBHC-RELATED"/>
    <property type="match status" value="1"/>
</dbReference>
<dbReference type="InterPro" id="IPR033131">
    <property type="entry name" value="Pectinesterase_Asp_AS"/>
</dbReference>
<comment type="subcellular location">
    <subcellularLocation>
        <location evidence="8">Secreted</location>
    </subcellularLocation>
</comment>
<organism evidence="10 11">
    <name type="scientific">Macrophomina phaseolina</name>
    <dbReference type="NCBI Taxonomy" id="35725"/>
    <lineage>
        <taxon>Eukaryota</taxon>
        <taxon>Fungi</taxon>
        <taxon>Dikarya</taxon>
        <taxon>Ascomycota</taxon>
        <taxon>Pezizomycotina</taxon>
        <taxon>Dothideomycetes</taxon>
        <taxon>Dothideomycetes incertae sedis</taxon>
        <taxon>Botryosphaeriales</taxon>
        <taxon>Botryosphaeriaceae</taxon>
        <taxon>Macrophomina</taxon>
    </lineage>
</organism>
<dbReference type="EC" id="3.1.1.11" evidence="3 8"/>